<gene>
    <name evidence="1" type="ORF">QHF89_47695</name>
</gene>
<keyword evidence="2" id="KW-1185">Reference proteome</keyword>
<dbReference type="RefSeq" id="WP_136973178.1">
    <property type="nucleotide sequence ID" value="NZ_JARZHI010000116.1"/>
</dbReference>
<comment type="caution">
    <text evidence="1">The sequence shown here is derived from an EMBL/GenBank/DDBJ whole genome shotgun (WGS) entry which is preliminary data.</text>
</comment>
<dbReference type="InterPro" id="IPR016039">
    <property type="entry name" value="Thiolase-like"/>
</dbReference>
<reference evidence="1 2" key="1">
    <citation type="submission" date="2023-04" db="EMBL/GenBank/DDBJ databases">
        <title>The genome sequence of Polyangium sorediatum DSM14670.</title>
        <authorList>
            <person name="Zhang X."/>
        </authorList>
    </citation>
    <scope>NUCLEOTIDE SEQUENCE [LARGE SCALE GENOMIC DNA]</scope>
    <source>
        <strain evidence="1 2">DSM 14670</strain>
    </source>
</reference>
<dbReference type="EMBL" id="JARZHI010000116">
    <property type="protein sequence ID" value="MDI1437284.1"/>
    <property type="molecule type" value="Genomic_DNA"/>
</dbReference>
<organism evidence="1 2">
    <name type="scientific">Polyangium sorediatum</name>
    <dbReference type="NCBI Taxonomy" id="889274"/>
    <lineage>
        <taxon>Bacteria</taxon>
        <taxon>Pseudomonadati</taxon>
        <taxon>Myxococcota</taxon>
        <taxon>Polyangia</taxon>
        <taxon>Polyangiales</taxon>
        <taxon>Polyangiaceae</taxon>
        <taxon>Polyangium</taxon>
    </lineage>
</organism>
<sequence>MMTTRAEVLSDRPVNVHAVGAYGPLGLSALQITMCARARKLVPRPTSFVDKRGESVGVCLADGIAEDVHGPPRLLALARPALREAVHRARIEAIPLVLSLPEAGRPDDDPCYGEFFVKMLAAASEVPIDIARSRVVRAGHAGGALAMEAAIALLHGAPAVLVGGVDSYHHPDLLRWLDEECRLHALDAENGFIPGEGAAFALLSRDRTGRLPAPIAAVLGCASGREESDLHDEPNIAASMTSILGRLLDGASTRPGWVLCDVNGERHRVREWNLCAVRHRLIEGVVTMDAPGDLGDIGAATGAMLLALAAVSWSVSAAPSPTALVALSSDAAERGAFLLAEVR</sequence>
<protein>
    <recommendedName>
        <fullName evidence="3">Beta-ketoacyl synthase N-terminal domain-containing protein</fullName>
    </recommendedName>
</protein>
<evidence type="ECO:0000313" key="1">
    <source>
        <dbReference type="EMBL" id="MDI1437284.1"/>
    </source>
</evidence>
<accession>A0ABT6P9J0</accession>
<evidence type="ECO:0008006" key="3">
    <source>
        <dbReference type="Google" id="ProtNLM"/>
    </source>
</evidence>
<name>A0ABT6P9J0_9BACT</name>
<dbReference type="Proteomes" id="UP001160301">
    <property type="component" value="Unassembled WGS sequence"/>
</dbReference>
<proteinExistence type="predicted"/>
<dbReference type="SUPFAM" id="SSF53901">
    <property type="entry name" value="Thiolase-like"/>
    <property type="match status" value="1"/>
</dbReference>
<dbReference type="Gene3D" id="3.40.47.10">
    <property type="match status" value="1"/>
</dbReference>
<evidence type="ECO:0000313" key="2">
    <source>
        <dbReference type="Proteomes" id="UP001160301"/>
    </source>
</evidence>